<dbReference type="SUPFAM" id="SSF46785">
    <property type="entry name" value="Winged helix' DNA-binding domain"/>
    <property type="match status" value="1"/>
</dbReference>
<evidence type="ECO:0000256" key="3">
    <source>
        <dbReference type="ARBA" id="ARBA00023163"/>
    </source>
</evidence>
<feature type="domain" description="HTH asnC-type" evidence="4">
    <location>
        <begin position="9"/>
        <end position="70"/>
    </location>
</feature>
<dbReference type="Gene3D" id="1.10.10.10">
    <property type="entry name" value="Winged helix-like DNA-binding domain superfamily/Winged helix DNA-binding domain"/>
    <property type="match status" value="1"/>
</dbReference>
<dbReference type="PANTHER" id="PTHR30154:SF34">
    <property type="entry name" value="TRANSCRIPTIONAL REGULATOR AZLB"/>
    <property type="match status" value="1"/>
</dbReference>
<dbReference type="InterPro" id="IPR036388">
    <property type="entry name" value="WH-like_DNA-bd_sf"/>
</dbReference>
<evidence type="ECO:0000259" key="4">
    <source>
        <dbReference type="PROSITE" id="PS50956"/>
    </source>
</evidence>
<comment type="caution">
    <text evidence="5">The sequence shown here is derived from an EMBL/GenBank/DDBJ whole genome shotgun (WGS) entry which is preliminary data.</text>
</comment>
<gene>
    <name evidence="5" type="ORF">C7I85_05925</name>
</gene>
<evidence type="ECO:0000313" key="5">
    <source>
        <dbReference type="EMBL" id="PSJ63089.1"/>
    </source>
</evidence>
<dbReference type="Pfam" id="PF01037">
    <property type="entry name" value="AsnC_trans_reg"/>
    <property type="match status" value="1"/>
</dbReference>
<protein>
    <submittedName>
        <fullName evidence="5">AsnC family transcriptional regulator</fullName>
    </submittedName>
</protein>
<evidence type="ECO:0000313" key="6">
    <source>
        <dbReference type="Proteomes" id="UP000240653"/>
    </source>
</evidence>
<dbReference type="InterPro" id="IPR019888">
    <property type="entry name" value="Tscrpt_reg_AsnC-like"/>
</dbReference>
<keyword evidence="1" id="KW-0805">Transcription regulation</keyword>
<accession>A0A2P7SKS7</accession>
<dbReference type="GO" id="GO:0043565">
    <property type="term" value="F:sequence-specific DNA binding"/>
    <property type="evidence" value="ECO:0007669"/>
    <property type="project" value="InterPro"/>
</dbReference>
<dbReference type="OrthoDB" id="7856348at2"/>
<dbReference type="EMBL" id="PXYL01000002">
    <property type="protein sequence ID" value="PSJ63089.1"/>
    <property type="molecule type" value="Genomic_DNA"/>
</dbReference>
<evidence type="ECO:0000256" key="1">
    <source>
        <dbReference type="ARBA" id="ARBA00023015"/>
    </source>
</evidence>
<evidence type="ECO:0000256" key="2">
    <source>
        <dbReference type="ARBA" id="ARBA00023125"/>
    </source>
</evidence>
<dbReference type="Pfam" id="PF13412">
    <property type="entry name" value="HTH_24"/>
    <property type="match status" value="1"/>
</dbReference>
<dbReference type="SUPFAM" id="SSF54909">
    <property type="entry name" value="Dimeric alpha+beta barrel"/>
    <property type="match status" value="1"/>
</dbReference>
<dbReference type="InterPro" id="IPR000485">
    <property type="entry name" value="AsnC-type_HTH_dom"/>
</dbReference>
<sequence length="160" mass="17802">MSKPVQPQLDTFDRKILAILQKDNTTPQRTIGEVVNLSAPAVQRRIKRMAEDGVIQANVAVLDPVAVGQAITIFVEVEVISETADQIEEAKREFAAAAEIQQCYYVTGEADFILVIVVPTMADYEALTRRLFFGNNNVKRFRTFVAMDRVKVGLSVQVDS</sequence>
<dbReference type="Proteomes" id="UP000240653">
    <property type="component" value="Unassembled WGS sequence"/>
</dbReference>
<dbReference type="InterPro" id="IPR036390">
    <property type="entry name" value="WH_DNA-bd_sf"/>
</dbReference>
<keyword evidence="2" id="KW-0238">DNA-binding</keyword>
<dbReference type="PRINTS" id="PR00033">
    <property type="entry name" value="HTHASNC"/>
</dbReference>
<dbReference type="AlphaFoldDB" id="A0A2P7SKS7"/>
<reference evidence="5 6" key="1">
    <citation type="submission" date="2018-03" db="EMBL/GenBank/DDBJ databases">
        <title>The draft genome of Mesorhizobium soli JCM 19897.</title>
        <authorList>
            <person name="Li L."/>
            <person name="Liu L."/>
            <person name="Liang L."/>
            <person name="Wang T."/>
            <person name="Zhang X."/>
        </authorList>
    </citation>
    <scope>NUCLEOTIDE SEQUENCE [LARGE SCALE GENOMIC DNA]</scope>
    <source>
        <strain evidence="5 6">JCM 19897</strain>
    </source>
</reference>
<dbReference type="CDD" id="cd00090">
    <property type="entry name" value="HTH_ARSR"/>
    <property type="match status" value="1"/>
</dbReference>
<dbReference type="InterPro" id="IPR019887">
    <property type="entry name" value="Tscrpt_reg_AsnC/Lrp_C"/>
</dbReference>
<dbReference type="GO" id="GO:0005829">
    <property type="term" value="C:cytosol"/>
    <property type="evidence" value="ECO:0007669"/>
    <property type="project" value="TreeGrafter"/>
</dbReference>
<organism evidence="5 6">
    <name type="scientific">Pseudaminobacter soli</name>
    <name type="common">ex Li et al. 2025</name>
    <dbReference type="NCBI Taxonomy" id="1295366"/>
    <lineage>
        <taxon>Bacteria</taxon>
        <taxon>Pseudomonadati</taxon>
        <taxon>Pseudomonadota</taxon>
        <taxon>Alphaproteobacteria</taxon>
        <taxon>Hyphomicrobiales</taxon>
        <taxon>Phyllobacteriaceae</taxon>
        <taxon>Pseudaminobacter</taxon>
    </lineage>
</organism>
<dbReference type="InterPro" id="IPR011008">
    <property type="entry name" value="Dimeric_a/b-barrel"/>
</dbReference>
<dbReference type="Gene3D" id="3.30.70.920">
    <property type="match status" value="1"/>
</dbReference>
<dbReference type="RefSeq" id="WP_106723000.1">
    <property type="nucleotide sequence ID" value="NZ_PXYL01000002.1"/>
</dbReference>
<keyword evidence="3" id="KW-0804">Transcription</keyword>
<dbReference type="PROSITE" id="PS50956">
    <property type="entry name" value="HTH_ASNC_2"/>
    <property type="match status" value="1"/>
</dbReference>
<proteinExistence type="predicted"/>
<dbReference type="PANTHER" id="PTHR30154">
    <property type="entry name" value="LEUCINE-RESPONSIVE REGULATORY PROTEIN"/>
    <property type="match status" value="1"/>
</dbReference>
<dbReference type="GO" id="GO:0006355">
    <property type="term" value="P:regulation of DNA-templated transcription"/>
    <property type="evidence" value="ECO:0007669"/>
    <property type="project" value="UniProtKB-ARBA"/>
</dbReference>
<dbReference type="SMART" id="SM00344">
    <property type="entry name" value="HTH_ASNC"/>
    <property type="match status" value="1"/>
</dbReference>
<name>A0A2P7SKS7_9HYPH</name>
<dbReference type="InterPro" id="IPR011991">
    <property type="entry name" value="ArsR-like_HTH"/>
</dbReference>
<dbReference type="GO" id="GO:0043200">
    <property type="term" value="P:response to amino acid"/>
    <property type="evidence" value="ECO:0007669"/>
    <property type="project" value="TreeGrafter"/>
</dbReference>
<keyword evidence="6" id="KW-1185">Reference proteome</keyword>